<comment type="caution">
    <text evidence="14">The sequence shown here is derived from an EMBL/GenBank/DDBJ whole genome shotgun (WGS) entry which is preliminary data.</text>
</comment>
<comment type="function">
    <text evidence="11">DNA polymerase that functions in several pathways of DNA repair. Involved in base excision repair (BER) responsible for repair of lesions that give rise to abasic (AP) sites in DNA. Also contributes to DNA double-strand break repair by non-homologous end joining and homologous recombination. Has both template-dependent and template-independent (terminal transferase) DNA polymerase activities. Has also a 5'-deoxyribose-5-phosphate lyase (dRP lyase) activity.</text>
</comment>
<dbReference type="FunFam" id="1.10.150.110:FF:000005">
    <property type="entry name" value="DNA polymerase POL4"/>
    <property type="match status" value="1"/>
</dbReference>
<dbReference type="InterPro" id="IPR002008">
    <property type="entry name" value="DNA_pol_X_beta-like"/>
</dbReference>
<comment type="catalytic activity">
    <reaction evidence="10 11">
        <text>DNA(n) + a 2'-deoxyribonucleoside 5'-triphosphate = DNA(n+1) + diphosphate</text>
        <dbReference type="Rhea" id="RHEA:22508"/>
        <dbReference type="Rhea" id="RHEA-COMP:17339"/>
        <dbReference type="Rhea" id="RHEA-COMP:17340"/>
        <dbReference type="ChEBI" id="CHEBI:33019"/>
        <dbReference type="ChEBI" id="CHEBI:61560"/>
        <dbReference type="ChEBI" id="CHEBI:173112"/>
        <dbReference type="EC" id="2.7.7.7"/>
    </reaction>
</comment>
<dbReference type="Gene3D" id="1.10.150.110">
    <property type="entry name" value="DNA polymerase beta, N-terminal domain-like"/>
    <property type="match status" value="1"/>
</dbReference>
<evidence type="ECO:0000256" key="12">
    <source>
        <dbReference type="SAM" id="MobiDB-lite"/>
    </source>
</evidence>
<dbReference type="InterPro" id="IPR022312">
    <property type="entry name" value="DNA_pol_X"/>
</dbReference>
<dbReference type="CDD" id="cd00141">
    <property type="entry name" value="NT_POLXc"/>
    <property type="match status" value="1"/>
</dbReference>
<organism evidence="14 15">
    <name type="scientific">Sporothrix schenckii 1099-18</name>
    <dbReference type="NCBI Taxonomy" id="1397361"/>
    <lineage>
        <taxon>Eukaryota</taxon>
        <taxon>Fungi</taxon>
        <taxon>Dikarya</taxon>
        <taxon>Ascomycota</taxon>
        <taxon>Pezizomycotina</taxon>
        <taxon>Sordariomycetes</taxon>
        <taxon>Sordariomycetidae</taxon>
        <taxon>Ophiostomatales</taxon>
        <taxon>Ophiostomataceae</taxon>
        <taxon>Sporothrix</taxon>
    </lineage>
</organism>
<dbReference type="GO" id="GO:0005634">
    <property type="term" value="C:nucleus"/>
    <property type="evidence" value="ECO:0007669"/>
    <property type="project" value="UniProtKB-SubCell"/>
</dbReference>
<keyword evidence="5" id="KW-0479">Metal-binding</keyword>
<evidence type="ECO:0000256" key="6">
    <source>
        <dbReference type="ARBA" id="ARBA00022763"/>
    </source>
</evidence>
<dbReference type="PRINTS" id="PR00869">
    <property type="entry name" value="DNAPOLX"/>
</dbReference>
<accession>A0A0F2M085</accession>
<proteinExistence type="inferred from homology"/>
<dbReference type="Pfam" id="PF10391">
    <property type="entry name" value="DNA_pol_lambd_f"/>
    <property type="match status" value="1"/>
</dbReference>
<dbReference type="InterPro" id="IPR029398">
    <property type="entry name" value="PolB_thumb"/>
</dbReference>
<dbReference type="KEGG" id="ssck:SPSK_04106"/>
<keyword evidence="7 11" id="KW-0239">DNA-directed DNA polymerase</keyword>
<dbReference type="Gene3D" id="3.30.210.10">
    <property type="entry name" value="DNA polymerase, thumb domain"/>
    <property type="match status" value="1"/>
</dbReference>
<evidence type="ECO:0000256" key="9">
    <source>
        <dbReference type="ARBA" id="ARBA00023242"/>
    </source>
</evidence>
<dbReference type="InterPro" id="IPR027421">
    <property type="entry name" value="DNA_pol_lamdba_lyase_dom_sf"/>
</dbReference>
<dbReference type="InterPro" id="IPR019843">
    <property type="entry name" value="DNA_pol-X_BS"/>
</dbReference>
<dbReference type="PANTHER" id="PTHR11276">
    <property type="entry name" value="DNA POLYMERASE TYPE-X FAMILY MEMBER"/>
    <property type="match status" value="1"/>
</dbReference>
<evidence type="ECO:0000259" key="13">
    <source>
        <dbReference type="SMART" id="SM00483"/>
    </source>
</evidence>
<feature type="compositionally biased region" description="Basic and acidic residues" evidence="12">
    <location>
        <begin position="521"/>
        <end position="531"/>
    </location>
</feature>
<dbReference type="InterPro" id="IPR018944">
    <property type="entry name" value="DNA_pol_lambd_fingers_domain"/>
</dbReference>
<keyword evidence="8 11" id="KW-0234">DNA repair</keyword>
<evidence type="ECO:0000256" key="8">
    <source>
        <dbReference type="ARBA" id="ARBA00023204"/>
    </source>
</evidence>
<feature type="compositionally biased region" description="Low complexity" evidence="12">
    <location>
        <begin position="75"/>
        <end position="85"/>
    </location>
</feature>
<dbReference type="EC" id="2.7.7.7" evidence="11"/>
<evidence type="ECO:0000256" key="2">
    <source>
        <dbReference type="ARBA" id="ARBA00008323"/>
    </source>
</evidence>
<dbReference type="VEuPathDB" id="FungiDB:SPSK_04106"/>
<protein>
    <recommendedName>
        <fullName evidence="11">DNA polymerase</fullName>
        <ecNumber evidence="11">2.7.7.7</ecNumber>
    </recommendedName>
</protein>
<dbReference type="FunFam" id="1.10.150.20:FF:000010">
    <property type="entry name" value="DNA polymerase lambda"/>
    <property type="match status" value="1"/>
</dbReference>
<dbReference type="InterPro" id="IPR010996">
    <property type="entry name" value="HHH_MUS81"/>
</dbReference>
<dbReference type="PRINTS" id="PR00870">
    <property type="entry name" value="DNAPOLXBETA"/>
</dbReference>
<evidence type="ECO:0000256" key="4">
    <source>
        <dbReference type="ARBA" id="ARBA00022695"/>
    </source>
</evidence>
<keyword evidence="6 11" id="KW-0227">DNA damage</keyword>
<dbReference type="SUPFAM" id="SSF81301">
    <property type="entry name" value="Nucleotidyltransferase"/>
    <property type="match status" value="1"/>
</dbReference>
<dbReference type="Pfam" id="PF14792">
    <property type="entry name" value="DNA_pol_B_palm"/>
    <property type="match status" value="1"/>
</dbReference>
<evidence type="ECO:0000256" key="7">
    <source>
        <dbReference type="ARBA" id="ARBA00022932"/>
    </source>
</evidence>
<keyword evidence="9 11" id="KW-0539">Nucleus</keyword>
<dbReference type="InterPro" id="IPR043519">
    <property type="entry name" value="NT_sf"/>
</dbReference>
<dbReference type="InterPro" id="IPR002054">
    <property type="entry name" value="DNA-dir_DNA_pol_X"/>
</dbReference>
<feature type="region of interest" description="Disordered" evidence="12">
    <location>
        <begin position="513"/>
        <end position="537"/>
    </location>
</feature>
<dbReference type="PROSITE" id="PS00522">
    <property type="entry name" value="DNA_POLYMERASE_X"/>
    <property type="match status" value="1"/>
</dbReference>
<dbReference type="InterPro" id="IPR028207">
    <property type="entry name" value="DNA_pol_B_palm_palm"/>
</dbReference>
<dbReference type="RefSeq" id="XP_016585793.1">
    <property type="nucleotide sequence ID" value="XM_016730917.1"/>
</dbReference>
<dbReference type="GO" id="GO:0003887">
    <property type="term" value="F:DNA-directed DNA polymerase activity"/>
    <property type="evidence" value="ECO:0007669"/>
    <property type="project" value="UniProtKB-UniRule"/>
</dbReference>
<evidence type="ECO:0000256" key="3">
    <source>
        <dbReference type="ARBA" id="ARBA00022679"/>
    </source>
</evidence>
<dbReference type="GO" id="GO:0046872">
    <property type="term" value="F:metal ion binding"/>
    <property type="evidence" value="ECO:0007669"/>
    <property type="project" value="UniProtKB-UniRule"/>
</dbReference>
<dbReference type="OrthoDB" id="205514at2759"/>
<feature type="region of interest" description="Disordered" evidence="12">
    <location>
        <begin position="68"/>
        <end position="95"/>
    </location>
</feature>
<dbReference type="GO" id="GO:0006303">
    <property type="term" value="P:double-strand break repair via nonhomologous end joining"/>
    <property type="evidence" value="ECO:0007669"/>
    <property type="project" value="TreeGrafter"/>
</dbReference>
<dbReference type="InterPro" id="IPR037160">
    <property type="entry name" value="DNA_Pol_thumb_sf"/>
</dbReference>
<dbReference type="Pfam" id="PF14791">
    <property type="entry name" value="DNA_pol_B_thumb"/>
    <property type="match status" value="1"/>
</dbReference>
<sequence length="632" mass="69368">MAGNLSFPSIYLLPGRLPKDELEKLQKQIPSLTADTSKADIFLGTLSNKERAQFELRRLGIATIELRKPGKRARTAPTPAAAPPASKRRKLGGRSPVPIVISSSSDDDGVQVVAPPEPILKVVKLSWFTDSVARGEVLPLDDGYMAYEGRRVQPEPTVEPSTFSSPVPRSDDILLRAQADAVAAGGHSSAPFRSPRRTKLGTTAPPPRPSLIRQSTSDVDEMQTLPPIPDFLHTTYSCQRSTPVHCPNDKFVETLKTIRVARQLTGDKIGIRAYSTAIATIAAYPYKLSTPREVSRLPGCGPKTAELFREFQANGGHVREAETDETDARLAVLRLFYNIWGVADTTARAFYNKGWRDLDDVVEYGWAELTRVQQIGVKYYDELQDPLTRVQVEAIADRVLQHATNLQEGFQMVIVGGYRRGKELSGDVDILISHPDEAATHLFIGRLVLSLEQAGLVTHTLTLSTANSERGQEAVSWKGNAPKHNLNSQGGGGGGGGVGFDTLDKALVVWQEPMETEDGDRDPKTNAEPAKRKNTNPHRRVDIIVSPWKTVGCAVLGWSSGTTFQRDLRRYCKYEKGLRFDSSGARSRTDGSVVDLEGYYGGDPAPDMLTAERRVFDALGLEFRPPNERCTG</sequence>
<evidence type="ECO:0000256" key="5">
    <source>
        <dbReference type="ARBA" id="ARBA00022723"/>
    </source>
</evidence>
<dbReference type="Pfam" id="PF14716">
    <property type="entry name" value="HHH_8"/>
    <property type="match status" value="1"/>
</dbReference>
<dbReference type="AlphaFoldDB" id="A0A0F2M085"/>
<dbReference type="SUPFAM" id="SSF47802">
    <property type="entry name" value="DNA polymerase beta, N-terminal domain-like"/>
    <property type="match status" value="1"/>
</dbReference>
<dbReference type="GO" id="GO:0003677">
    <property type="term" value="F:DNA binding"/>
    <property type="evidence" value="ECO:0007669"/>
    <property type="project" value="UniProtKB-UniRule"/>
</dbReference>
<dbReference type="Gene3D" id="3.30.460.10">
    <property type="entry name" value="Beta Polymerase, domain 2"/>
    <property type="match status" value="1"/>
</dbReference>
<evidence type="ECO:0000256" key="10">
    <source>
        <dbReference type="ARBA" id="ARBA00049244"/>
    </source>
</evidence>
<comment type="subcellular location">
    <subcellularLocation>
        <location evidence="1 11">Nucleus</location>
    </subcellularLocation>
</comment>
<evidence type="ECO:0000313" key="14">
    <source>
        <dbReference type="EMBL" id="KJR83117.1"/>
    </source>
</evidence>
<keyword evidence="3 11" id="KW-0808">Transferase</keyword>
<dbReference type="FunFam" id="3.30.210.10:FF:000005">
    <property type="entry name" value="DNA polymerase IV"/>
    <property type="match status" value="1"/>
</dbReference>
<reference evidence="14 15" key="2">
    <citation type="journal article" date="2015" name="Eukaryot. Cell">
        <title>Asexual propagation of a virulent clone complex in a human and feline outbreak of sporotrichosis.</title>
        <authorList>
            <person name="Teixeira Mde M."/>
            <person name="Rodrigues A.M."/>
            <person name="Tsui C.K."/>
            <person name="de Almeida L.G."/>
            <person name="Van Diepeningen A.D."/>
            <person name="van den Ende B.G."/>
            <person name="Fernandes G.F."/>
            <person name="Kano R."/>
            <person name="Hamelin R.C."/>
            <person name="Lopes-Bezerra L.M."/>
            <person name="Vasconcelos A.T."/>
            <person name="de Hoog S."/>
            <person name="de Camargo Z.P."/>
            <person name="Felipe M.S."/>
        </authorList>
    </citation>
    <scope>NUCLEOTIDE SEQUENCE [LARGE SCALE GENOMIC DNA]</scope>
    <source>
        <strain evidence="14 15">1099-18</strain>
    </source>
</reference>
<reference evidence="14 15" key="1">
    <citation type="journal article" date="2014" name="BMC Genomics">
        <title>Comparative genomics of the major fungal agents of human and animal Sporotrichosis: Sporothrix schenckii and Sporothrix brasiliensis.</title>
        <authorList>
            <person name="Teixeira M.M."/>
            <person name="de Almeida L.G."/>
            <person name="Kubitschek-Barreira P."/>
            <person name="Alves F.L."/>
            <person name="Kioshima E.S."/>
            <person name="Abadio A.K."/>
            <person name="Fernandes L."/>
            <person name="Derengowski L.S."/>
            <person name="Ferreira K.S."/>
            <person name="Souza R.C."/>
            <person name="Ruiz J.C."/>
            <person name="de Andrade N.C."/>
            <person name="Paes H.C."/>
            <person name="Nicola A.M."/>
            <person name="Albuquerque P."/>
            <person name="Gerber A.L."/>
            <person name="Martins V.P."/>
            <person name="Peconick L.D."/>
            <person name="Neto A.V."/>
            <person name="Chaucanez C.B."/>
            <person name="Silva P.A."/>
            <person name="Cunha O.L."/>
            <person name="de Oliveira F.F."/>
            <person name="dos Santos T.C."/>
            <person name="Barros A.L."/>
            <person name="Soares M.A."/>
            <person name="de Oliveira L.M."/>
            <person name="Marini M.M."/>
            <person name="Villalobos-Duno H."/>
            <person name="Cunha M.M."/>
            <person name="de Hoog S."/>
            <person name="da Silveira J.F."/>
            <person name="Henrissat B."/>
            <person name="Nino-Vega G.A."/>
            <person name="Cisalpino P.S."/>
            <person name="Mora-Montes H.M."/>
            <person name="Almeida S.R."/>
            <person name="Stajich J.E."/>
            <person name="Lopes-Bezerra L.M."/>
            <person name="Vasconcelos A.T."/>
            <person name="Felipe M.S."/>
        </authorList>
    </citation>
    <scope>NUCLEOTIDE SEQUENCE [LARGE SCALE GENOMIC DNA]</scope>
    <source>
        <strain evidence="14 15">1099-18</strain>
    </source>
</reference>
<dbReference type="PANTHER" id="PTHR11276:SF29">
    <property type="entry name" value="DNA POLYMERASE TYPE-X FAMILY PROTEIN POL4"/>
    <property type="match status" value="1"/>
</dbReference>
<feature type="domain" description="DNA-directed DNA polymerase X" evidence="13">
    <location>
        <begin position="246"/>
        <end position="630"/>
    </location>
</feature>
<evidence type="ECO:0000256" key="11">
    <source>
        <dbReference type="RuleBase" id="RU366014"/>
    </source>
</evidence>
<name>A0A0F2M085_SPOSC</name>
<dbReference type="Gene3D" id="1.10.150.20">
    <property type="entry name" value="5' to 3' exonuclease, C-terminal subdomain"/>
    <property type="match status" value="1"/>
</dbReference>
<gene>
    <name evidence="14" type="ORF">SPSK_04106</name>
</gene>
<evidence type="ECO:0000313" key="15">
    <source>
        <dbReference type="Proteomes" id="UP000033710"/>
    </source>
</evidence>
<dbReference type="Proteomes" id="UP000033710">
    <property type="component" value="Unassembled WGS sequence"/>
</dbReference>
<feature type="region of interest" description="Disordered" evidence="12">
    <location>
        <begin position="184"/>
        <end position="219"/>
    </location>
</feature>
<dbReference type="SUPFAM" id="SSF81585">
    <property type="entry name" value="PsbU/PolX domain-like"/>
    <property type="match status" value="1"/>
</dbReference>
<evidence type="ECO:0000256" key="1">
    <source>
        <dbReference type="ARBA" id="ARBA00004123"/>
    </source>
</evidence>
<dbReference type="GeneID" id="27666194"/>
<comment type="similarity">
    <text evidence="2 11">Belongs to the DNA polymerase type-X family.</text>
</comment>
<keyword evidence="4 11" id="KW-0548">Nucleotidyltransferase</keyword>
<dbReference type="SMART" id="SM00483">
    <property type="entry name" value="POLXc"/>
    <property type="match status" value="1"/>
</dbReference>
<dbReference type="EMBL" id="AXCR01000010">
    <property type="protein sequence ID" value="KJR83117.1"/>
    <property type="molecule type" value="Genomic_DNA"/>
</dbReference>